<comment type="caution">
    <text evidence="1">The sequence shown here is derived from an EMBL/GenBank/DDBJ whole genome shotgun (WGS) entry which is preliminary data.</text>
</comment>
<gene>
    <name evidence="2" type="ORF">DY000_02027885</name>
    <name evidence="1" type="ORF">F2Q70_00033487</name>
</gene>
<organism evidence="1">
    <name type="scientific">Brassica cretica</name>
    <name type="common">Mustard</name>
    <dbReference type="NCBI Taxonomy" id="69181"/>
    <lineage>
        <taxon>Eukaryota</taxon>
        <taxon>Viridiplantae</taxon>
        <taxon>Streptophyta</taxon>
        <taxon>Embryophyta</taxon>
        <taxon>Tracheophyta</taxon>
        <taxon>Spermatophyta</taxon>
        <taxon>Magnoliopsida</taxon>
        <taxon>eudicotyledons</taxon>
        <taxon>Gunneridae</taxon>
        <taxon>Pentapetalae</taxon>
        <taxon>rosids</taxon>
        <taxon>malvids</taxon>
        <taxon>Brassicales</taxon>
        <taxon>Brassicaceae</taxon>
        <taxon>Brassiceae</taxon>
        <taxon>Brassica</taxon>
    </lineage>
</organism>
<proteinExistence type="predicted"/>
<reference evidence="2" key="2">
    <citation type="submission" date="2019-12" db="EMBL/GenBank/DDBJ databases">
        <authorList>
            <person name="Studholme D.J."/>
            <person name="Sarris P."/>
        </authorList>
    </citation>
    <scope>NUCLEOTIDE SEQUENCE</scope>
    <source>
        <strain evidence="2">PFS-1207/04</strain>
        <tissue evidence="2">Leaf</tissue>
    </source>
</reference>
<dbReference type="OrthoDB" id="2735536at2759"/>
<dbReference type="Gene3D" id="3.40.50.720">
    <property type="entry name" value="NAD(P)-binding Rossmann-like Domain"/>
    <property type="match status" value="1"/>
</dbReference>
<evidence type="ECO:0000313" key="3">
    <source>
        <dbReference type="Proteomes" id="UP000266723"/>
    </source>
</evidence>
<dbReference type="EMBL" id="QGKY02002305">
    <property type="protein sequence ID" value="KAF2533285.1"/>
    <property type="molecule type" value="Genomic_DNA"/>
</dbReference>
<reference evidence="1" key="1">
    <citation type="submission" date="2019-12" db="EMBL/GenBank/DDBJ databases">
        <title>Genome sequencing and annotation of Brassica cretica.</title>
        <authorList>
            <person name="Studholme D.J."/>
            <person name="Sarris P.F."/>
        </authorList>
    </citation>
    <scope>NUCLEOTIDE SEQUENCE</scope>
    <source>
        <strain evidence="1">PFS-102/07</strain>
        <tissue evidence="1">Leaf</tissue>
    </source>
</reference>
<sequence>MCSSLPWKGGIFSGGFDLNVFHQVHKTGANSFFFWDMSLMPDISFNLVGTLMEVEEVALGGGFELALKLSGSISFIHVADLARAHLFLTKKETASGRYIFCSHNTNVPEIADFLRQRYPHYNVISEFEECLSSAKLTLSSEKNSSTKAFDLNMG</sequence>
<accession>A0A8S9FHS8</accession>
<dbReference type="InterPro" id="IPR036291">
    <property type="entry name" value="NAD(P)-bd_dom_sf"/>
</dbReference>
<dbReference type="SUPFAM" id="SSF51735">
    <property type="entry name" value="NAD(P)-binding Rossmann-fold domains"/>
    <property type="match status" value="1"/>
</dbReference>
<keyword evidence="3" id="KW-1185">Reference proteome</keyword>
<dbReference type="AlphaFoldDB" id="A0A8S9FHS8"/>
<evidence type="ECO:0000313" key="2">
    <source>
        <dbReference type="EMBL" id="KAF3593611.1"/>
    </source>
</evidence>
<name>A0A8S9FHS8_BRACR</name>
<dbReference type="Proteomes" id="UP000266723">
    <property type="component" value="Unassembled WGS sequence"/>
</dbReference>
<evidence type="ECO:0008006" key="4">
    <source>
        <dbReference type="Google" id="ProtNLM"/>
    </source>
</evidence>
<evidence type="ECO:0000313" key="1">
    <source>
        <dbReference type="EMBL" id="KAF2533285.1"/>
    </source>
</evidence>
<protein>
    <recommendedName>
        <fullName evidence="4">NAD-dependent epimerase/dehydratase domain-containing protein</fullName>
    </recommendedName>
</protein>
<dbReference type="EMBL" id="QGKV02000299">
    <property type="protein sequence ID" value="KAF3593611.1"/>
    <property type="molecule type" value="Genomic_DNA"/>
</dbReference>
<reference evidence="2 3" key="3">
    <citation type="journal article" date="2020" name="BMC Genomics">
        <title>Intraspecific diversification of the crop wild relative Brassica cretica Lam. using demographic model selection.</title>
        <authorList>
            <person name="Kioukis A."/>
            <person name="Michalopoulou V.A."/>
            <person name="Briers L."/>
            <person name="Pirintsos S."/>
            <person name="Studholme D.J."/>
            <person name="Pavlidis P."/>
            <person name="Sarris P.F."/>
        </authorList>
    </citation>
    <scope>NUCLEOTIDE SEQUENCE [LARGE SCALE GENOMIC DNA]</scope>
    <source>
        <strain evidence="3">cv. PFS-1207/04</strain>
        <strain evidence="2">PFS-1207/04</strain>
    </source>
</reference>